<keyword evidence="2" id="KW-1185">Reference proteome</keyword>
<accession>A0A5N7B9E2</accession>
<protein>
    <submittedName>
        <fullName evidence="1">Uncharacterized protein</fullName>
    </submittedName>
</protein>
<dbReference type="AlphaFoldDB" id="A0A5N7B9E2"/>
<proteinExistence type="predicted"/>
<evidence type="ECO:0000313" key="1">
    <source>
        <dbReference type="EMBL" id="KAE8378352.1"/>
    </source>
</evidence>
<reference evidence="1 2" key="1">
    <citation type="submission" date="2019-04" db="EMBL/GenBank/DDBJ databases">
        <title>Friends and foes A comparative genomics studyof 23 Aspergillus species from section Flavi.</title>
        <authorList>
            <consortium name="DOE Joint Genome Institute"/>
            <person name="Kjaerbolling I."/>
            <person name="Vesth T."/>
            <person name="Frisvad J.C."/>
            <person name="Nybo J.L."/>
            <person name="Theobald S."/>
            <person name="Kildgaard S."/>
            <person name="Isbrandt T."/>
            <person name="Kuo A."/>
            <person name="Sato A."/>
            <person name="Lyhne E.K."/>
            <person name="Kogle M.E."/>
            <person name="Wiebenga A."/>
            <person name="Kun R.S."/>
            <person name="Lubbers R.J."/>
            <person name="Makela M.R."/>
            <person name="Barry K."/>
            <person name="Chovatia M."/>
            <person name="Clum A."/>
            <person name="Daum C."/>
            <person name="Haridas S."/>
            <person name="He G."/>
            <person name="LaButti K."/>
            <person name="Lipzen A."/>
            <person name="Mondo S."/>
            <person name="Riley R."/>
            <person name="Salamov A."/>
            <person name="Simmons B.A."/>
            <person name="Magnuson J.K."/>
            <person name="Henrissat B."/>
            <person name="Mortensen U.H."/>
            <person name="Larsen T.O."/>
            <person name="Devries R.P."/>
            <person name="Grigoriev I.V."/>
            <person name="Machida M."/>
            <person name="Baker S.E."/>
            <person name="Andersen M.R."/>
        </authorList>
    </citation>
    <scope>NUCLEOTIDE SEQUENCE [LARGE SCALE GENOMIC DNA]</scope>
    <source>
        <strain evidence="1 2">IBT 29228</strain>
    </source>
</reference>
<evidence type="ECO:0000313" key="2">
    <source>
        <dbReference type="Proteomes" id="UP000326198"/>
    </source>
</evidence>
<dbReference type="EMBL" id="ML736209">
    <property type="protein sequence ID" value="KAE8378352.1"/>
    <property type="molecule type" value="Genomic_DNA"/>
</dbReference>
<sequence>MLNEKQQKSSYRTLASGRSWPWVYSHGHRHFTATQTPRIKYKSWLSTDLWEVVAFGVLCHSICERLKEGVKTKYLELLMNLKETRN</sequence>
<name>A0A5N7B9E2_9EURO</name>
<dbReference type="Proteomes" id="UP000326198">
    <property type="component" value="Unassembled WGS sequence"/>
</dbReference>
<gene>
    <name evidence="1" type="ORF">BDV26DRAFT_261779</name>
</gene>
<organism evidence="1 2">
    <name type="scientific">Aspergillus bertholletiae</name>
    <dbReference type="NCBI Taxonomy" id="1226010"/>
    <lineage>
        <taxon>Eukaryota</taxon>
        <taxon>Fungi</taxon>
        <taxon>Dikarya</taxon>
        <taxon>Ascomycota</taxon>
        <taxon>Pezizomycotina</taxon>
        <taxon>Eurotiomycetes</taxon>
        <taxon>Eurotiomycetidae</taxon>
        <taxon>Eurotiales</taxon>
        <taxon>Aspergillaceae</taxon>
        <taxon>Aspergillus</taxon>
        <taxon>Aspergillus subgen. Circumdati</taxon>
    </lineage>
</organism>